<evidence type="ECO:0000313" key="9">
    <source>
        <dbReference type="EMBL" id="EGT54652.1"/>
    </source>
</evidence>
<proteinExistence type="inferred from homology"/>
<dbReference type="EC" id="3.1.26.4" evidence="3"/>
<protein>
    <recommendedName>
        <fullName evidence="3">ribonuclease H</fullName>
        <ecNumber evidence="3">3.1.26.4</ecNumber>
    </recommendedName>
</protein>
<dbReference type="InParanoid" id="G0PFZ6"/>
<gene>
    <name evidence="9" type="ORF">CAEBREN_25363</name>
</gene>
<evidence type="ECO:0000259" key="8">
    <source>
        <dbReference type="PROSITE" id="PS50879"/>
    </source>
</evidence>
<dbReference type="EMBL" id="GL380390">
    <property type="protein sequence ID" value="EGT54652.1"/>
    <property type="molecule type" value="Genomic_DNA"/>
</dbReference>
<sequence>MPRRPSSLDIFTDGAAFRNGRWDAKGGWAFVYEMNGNLVQRKGHIPFGKQSNNLSEFQGILEGIKHAYSEKIYNITIGTDSQYAINSLTKWFWKWRKNGWKTSYGTDVKNREIIETIRSWMKAIDDQGGNVRLKHVPGHGTNELNNLADSLAKKAALENPIYDYSKYRKFRKMAKQLL</sequence>
<comment type="similarity">
    <text evidence="2">Belongs to the RNase H family.</text>
</comment>
<dbReference type="Pfam" id="PF00075">
    <property type="entry name" value="RNase_H"/>
    <property type="match status" value="1"/>
</dbReference>
<reference evidence="10" key="1">
    <citation type="submission" date="2011-07" db="EMBL/GenBank/DDBJ databases">
        <authorList>
            <consortium name="Caenorhabditis brenneri Sequencing and Analysis Consortium"/>
            <person name="Wilson R.K."/>
        </authorList>
    </citation>
    <scope>NUCLEOTIDE SEQUENCE [LARGE SCALE GENOMIC DNA]</scope>
    <source>
        <strain evidence="10">PB2801</strain>
    </source>
</reference>
<dbReference type="PANTHER" id="PTHR10642:SF26">
    <property type="entry name" value="RIBONUCLEASE H1"/>
    <property type="match status" value="1"/>
</dbReference>
<keyword evidence="10" id="KW-1185">Reference proteome</keyword>
<keyword evidence="5" id="KW-0479">Metal-binding</keyword>
<dbReference type="SUPFAM" id="SSF53098">
    <property type="entry name" value="Ribonuclease H-like"/>
    <property type="match status" value="1"/>
</dbReference>
<evidence type="ECO:0000313" key="10">
    <source>
        <dbReference type="Proteomes" id="UP000008068"/>
    </source>
</evidence>
<keyword evidence="6" id="KW-0255">Endonuclease</keyword>
<dbReference type="eggNOG" id="KOG3752">
    <property type="taxonomic scope" value="Eukaryota"/>
</dbReference>
<dbReference type="InterPro" id="IPR036397">
    <property type="entry name" value="RNaseH_sf"/>
</dbReference>
<evidence type="ECO:0000256" key="1">
    <source>
        <dbReference type="ARBA" id="ARBA00000077"/>
    </source>
</evidence>
<evidence type="ECO:0000256" key="2">
    <source>
        <dbReference type="ARBA" id="ARBA00005300"/>
    </source>
</evidence>
<evidence type="ECO:0000256" key="5">
    <source>
        <dbReference type="ARBA" id="ARBA00022723"/>
    </source>
</evidence>
<comment type="catalytic activity">
    <reaction evidence="1">
        <text>Endonucleolytic cleavage to 5'-phosphomonoester.</text>
        <dbReference type="EC" id="3.1.26.4"/>
    </reaction>
</comment>
<dbReference type="InterPro" id="IPR012337">
    <property type="entry name" value="RNaseH-like_sf"/>
</dbReference>
<feature type="domain" description="RNase H type-1" evidence="8">
    <location>
        <begin position="4"/>
        <end position="157"/>
    </location>
</feature>
<dbReference type="GO" id="GO:0004523">
    <property type="term" value="F:RNA-DNA hybrid ribonuclease activity"/>
    <property type="evidence" value="ECO:0007669"/>
    <property type="project" value="UniProtKB-EC"/>
</dbReference>
<dbReference type="HOGENOM" id="CLU_030894_4_4_1"/>
<evidence type="ECO:0000256" key="4">
    <source>
        <dbReference type="ARBA" id="ARBA00022722"/>
    </source>
</evidence>
<dbReference type="Proteomes" id="UP000008068">
    <property type="component" value="Unassembled WGS sequence"/>
</dbReference>
<evidence type="ECO:0000256" key="7">
    <source>
        <dbReference type="ARBA" id="ARBA00022801"/>
    </source>
</evidence>
<accession>G0PFZ6</accession>
<keyword evidence="4" id="KW-0540">Nuclease</keyword>
<evidence type="ECO:0000256" key="6">
    <source>
        <dbReference type="ARBA" id="ARBA00022759"/>
    </source>
</evidence>
<name>G0PFZ6_CAEBE</name>
<evidence type="ECO:0000256" key="3">
    <source>
        <dbReference type="ARBA" id="ARBA00012180"/>
    </source>
</evidence>
<keyword evidence="7" id="KW-0378">Hydrolase</keyword>
<dbReference type="GO" id="GO:0003676">
    <property type="term" value="F:nucleic acid binding"/>
    <property type="evidence" value="ECO:0007669"/>
    <property type="project" value="InterPro"/>
</dbReference>
<dbReference type="STRING" id="135651.G0PFZ6"/>
<dbReference type="InterPro" id="IPR002156">
    <property type="entry name" value="RNaseH_domain"/>
</dbReference>
<organism evidence="10">
    <name type="scientific">Caenorhabditis brenneri</name>
    <name type="common">Nematode worm</name>
    <dbReference type="NCBI Taxonomy" id="135651"/>
    <lineage>
        <taxon>Eukaryota</taxon>
        <taxon>Metazoa</taxon>
        <taxon>Ecdysozoa</taxon>
        <taxon>Nematoda</taxon>
        <taxon>Chromadorea</taxon>
        <taxon>Rhabditida</taxon>
        <taxon>Rhabditina</taxon>
        <taxon>Rhabditomorpha</taxon>
        <taxon>Rhabditoidea</taxon>
        <taxon>Rhabditidae</taxon>
        <taxon>Peloderinae</taxon>
        <taxon>Caenorhabditis</taxon>
    </lineage>
</organism>
<dbReference type="GO" id="GO:0043137">
    <property type="term" value="P:DNA replication, removal of RNA primer"/>
    <property type="evidence" value="ECO:0007669"/>
    <property type="project" value="TreeGrafter"/>
</dbReference>
<dbReference type="OrthoDB" id="90239at2759"/>
<dbReference type="Gene3D" id="3.30.420.10">
    <property type="entry name" value="Ribonuclease H-like superfamily/Ribonuclease H"/>
    <property type="match status" value="1"/>
</dbReference>
<dbReference type="OMA" id="MYSINAI"/>
<dbReference type="PANTHER" id="PTHR10642">
    <property type="entry name" value="RIBONUCLEASE H1"/>
    <property type="match status" value="1"/>
</dbReference>
<dbReference type="InterPro" id="IPR050092">
    <property type="entry name" value="RNase_H"/>
</dbReference>
<dbReference type="CDD" id="cd09280">
    <property type="entry name" value="RNase_HI_eukaryote_like"/>
    <property type="match status" value="1"/>
</dbReference>
<dbReference type="PROSITE" id="PS50879">
    <property type="entry name" value="RNASE_H_1"/>
    <property type="match status" value="1"/>
</dbReference>
<dbReference type="AlphaFoldDB" id="G0PFZ6"/>
<dbReference type="GO" id="GO:0046872">
    <property type="term" value="F:metal ion binding"/>
    <property type="evidence" value="ECO:0007669"/>
    <property type="project" value="UniProtKB-KW"/>
</dbReference>